<dbReference type="EMBL" id="LNQP01000001">
    <property type="protein sequence ID" value="KSU89793.1"/>
    <property type="molecule type" value="Genomic_DNA"/>
</dbReference>
<name>A0A0V8JS46_9BACI</name>
<keyword evidence="2" id="KW-1185">Reference proteome</keyword>
<sequence>MNLITNSIRLIAEEINYNLNILEAVIPYENDNEQDLLLEKELQNIQWYNCSTNLGPEISNDCFDLICGFYRRIAILKNMDSKNRNSDYIEKTRDKAKIVLHELHKLTSNINKKGTCVWYYIPKR</sequence>
<dbReference type="RefSeq" id="WP_061785711.1">
    <property type="nucleotide sequence ID" value="NZ_KQ758627.1"/>
</dbReference>
<gene>
    <name evidence="1" type="ORF">AS180_00020</name>
</gene>
<evidence type="ECO:0000313" key="2">
    <source>
        <dbReference type="Proteomes" id="UP000053681"/>
    </source>
</evidence>
<proteinExistence type="predicted"/>
<dbReference type="AlphaFoldDB" id="A0A0V8JS46"/>
<accession>A0A0V8JS46</accession>
<organism evidence="1 2">
    <name type="scientific">Priestia veravalensis</name>
    <dbReference type="NCBI Taxonomy" id="1414648"/>
    <lineage>
        <taxon>Bacteria</taxon>
        <taxon>Bacillati</taxon>
        <taxon>Bacillota</taxon>
        <taxon>Bacilli</taxon>
        <taxon>Bacillales</taxon>
        <taxon>Bacillaceae</taxon>
        <taxon>Priestia</taxon>
    </lineage>
</organism>
<comment type="caution">
    <text evidence="1">The sequence shown here is derived from an EMBL/GenBank/DDBJ whole genome shotgun (WGS) entry which is preliminary data.</text>
</comment>
<reference evidence="1 2" key="1">
    <citation type="submission" date="2015-11" db="EMBL/GenBank/DDBJ databases">
        <title>Bacillus caseinolyticus sp nov.</title>
        <authorList>
            <person name="Dastager S.G."/>
            <person name="Mawlankar R."/>
        </authorList>
    </citation>
    <scope>NUCLEOTIDE SEQUENCE [LARGE SCALE GENOMIC DNA]</scope>
    <source>
        <strain evidence="1 2">SGD-V-76</strain>
    </source>
</reference>
<protein>
    <submittedName>
        <fullName evidence="1">Uncharacterized protein</fullName>
    </submittedName>
</protein>
<evidence type="ECO:0000313" key="1">
    <source>
        <dbReference type="EMBL" id="KSU89793.1"/>
    </source>
</evidence>
<dbReference type="Proteomes" id="UP000053681">
    <property type="component" value="Unassembled WGS sequence"/>
</dbReference>